<organism evidence="1 2">
    <name type="scientific">Roseiterribacter gracilis</name>
    <dbReference type="NCBI Taxonomy" id="2812848"/>
    <lineage>
        <taxon>Bacteria</taxon>
        <taxon>Pseudomonadati</taxon>
        <taxon>Pseudomonadota</taxon>
        <taxon>Alphaproteobacteria</taxon>
        <taxon>Rhodospirillales</taxon>
        <taxon>Roseiterribacteraceae</taxon>
        <taxon>Roseiterribacter</taxon>
    </lineage>
</organism>
<proteinExistence type="predicted"/>
<reference evidence="1" key="1">
    <citation type="submission" date="2021-02" db="EMBL/GenBank/DDBJ databases">
        <title>Genome sequence of Rhodospirillales sp. strain TMPK1 isolated from soil.</title>
        <authorList>
            <person name="Nakai R."/>
            <person name="Kusada H."/>
            <person name="Tamaki H."/>
        </authorList>
    </citation>
    <scope>NUCLEOTIDE SEQUENCE</scope>
    <source>
        <strain evidence="1">TMPK1</strain>
    </source>
</reference>
<comment type="caution">
    <text evidence="1">The sequence shown here is derived from an EMBL/GenBank/DDBJ whole genome shotgun (WGS) entry which is preliminary data.</text>
</comment>
<dbReference type="AlphaFoldDB" id="A0A8S8XJ00"/>
<keyword evidence="2" id="KW-1185">Reference proteome</keyword>
<dbReference type="EMBL" id="BOPV01000001">
    <property type="protein sequence ID" value="GIL40750.1"/>
    <property type="molecule type" value="Genomic_DNA"/>
</dbReference>
<gene>
    <name evidence="1" type="ORF">TMPK1_29870</name>
</gene>
<accession>A0A8S8XJ00</accession>
<evidence type="ECO:0000313" key="2">
    <source>
        <dbReference type="Proteomes" id="UP000681075"/>
    </source>
</evidence>
<dbReference type="Proteomes" id="UP000681075">
    <property type="component" value="Unassembled WGS sequence"/>
</dbReference>
<evidence type="ECO:0000313" key="1">
    <source>
        <dbReference type="EMBL" id="GIL40750.1"/>
    </source>
</evidence>
<dbReference type="InterPro" id="IPR045502">
    <property type="entry name" value="DUF6489"/>
</dbReference>
<protein>
    <recommendedName>
        <fullName evidence="3">Ribosomal protein S1</fullName>
    </recommendedName>
</protein>
<evidence type="ECO:0008006" key="3">
    <source>
        <dbReference type="Google" id="ProtNLM"/>
    </source>
</evidence>
<dbReference type="RefSeq" id="WP_420243937.1">
    <property type="nucleotide sequence ID" value="NZ_BOPV01000001.1"/>
</dbReference>
<dbReference type="Pfam" id="PF20099">
    <property type="entry name" value="DUF6489"/>
    <property type="match status" value="1"/>
</dbReference>
<sequence length="81" mass="8944">MKVNVTVDCTPEEARAFMGLPDLRPLQAAMMGEVEERMKTAMRSMDPEQILKTWFGGAAPGLDQWQKFWSQFGPGGSAPSP</sequence>
<name>A0A8S8XJ00_9PROT</name>